<keyword evidence="2" id="KW-1133">Transmembrane helix</keyword>
<dbReference type="Proteomes" id="UP001271723">
    <property type="component" value="Unassembled WGS sequence"/>
</dbReference>
<feature type="transmembrane region" description="Helical" evidence="2">
    <location>
        <begin position="109"/>
        <end position="129"/>
    </location>
</feature>
<keyword evidence="2" id="KW-0812">Transmembrane</keyword>
<protein>
    <recommendedName>
        <fullName evidence="5">Integral membrane protein</fullName>
    </recommendedName>
</protein>
<accession>A0ABU4LK01</accession>
<comment type="caution">
    <text evidence="3">The sequence shown here is derived from an EMBL/GenBank/DDBJ whole genome shotgun (WGS) entry which is preliminary data.</text>
</comment>
<gene>
    <name evidence="3" type="ORF">PV517_46555</name>
</gene>
<feature type="compositionally biased region" description="Polar residues" evidence="1">
    <location>
        <begin position="1"/>
        <end position="10"/>
    </location>
</feature>
<dbReference type="EMBL" id="JARAVY010000039">
    <property type="protein sequence ID" value="MDX2916116.1"/>
    <property type="molecule type" value="Genomic_DNA"/>
</dbReference>
<organism evidence="3 4">
    <name type="scientific">Streptomyces griseiscabiei</name>
    <dbReference type="NCBI Taxonomy" id="2993540"/>
    <lineage>
        <taxon>Bacteria</taxon>
        <taxon>Bacillati</taxon>
        <taxon>Actinomycetota</taxon>
        <taxon>Actinomycetes</taxon>
        <taxon>Kitasatosporales</taxon>
        <taxon>Streptomycetaceae</taxon>
        <taxon>Streptomyces</taxon>
    </lineage>
</organism>
<keyword evidence="4" id="KW-1185">Reference proteome</keyword>
<evidence type="ECO:0008006" key="5">
    <source>
        <dbReference type="Google" id="ProtNLM"/>
    </source>
</evidence>
<evidence type="ECO:0000256" key="2">
    <source>
        <dbReference type="SAM" id="Phobius"/>
    </source>
</evidence>
<name>A0ABU4LK01_9ACTN</name>
<evidence type="ECO:0000313" key="3">
    <source>
        <dbReference type="EMBL" id="MDX2916116.1"/>
    </source>
</evidence>
<reference evidence="3 4" key="1">
    <citation type="journal article" date="2023" name="Microb. Genom.">
        <title>Mesoterricola silvestris gen. nov., sp. nov., Mesoterricola sediminis sp. nov., Geothrix oryzae sp. nov., Geothrix edaphica sp. nov., Geothrix rubra sp. nov., and Geothrix limicola sp. nov., six novel members of Acidobacteriota isolated from soils.</title>
        <authorList>
            <person name="Weisberg A.J."/>
            <person name="Pearce E."/>
            <person name="Kramer C.G."/>
            <person name="Chang J.H."/>
            <person name="Clarke C.R."/>
        </authorList>
    </citation>
    <scope>NUCLEOTIDE SEQUENCE [LARGE SCALE GENOMIC DNA]</scope>
    <source>
        <strain evidence="3 4">NRRL_B-2795</strain>
    </source>
</reference>
<sequence>MHDDQQNSTRPAFGPRMSDEEAAKVAQEIIAGALREEGRVPTTTRFHDPTPVPTVGNAAPVAQKDGGRPPMSQAATDISGVMLAGSVASVPIGGVTCLVLYTLGHVDTVNLAIGAGAPVAFLLAVGAVLRRLAGVRTEHHHHYDGPVVQDHSVTNTTTTKGLIARTRNDLQR</sequence>
<evidence type="ECO:0000313" key="4">
    <source>
        <dbReference type="Proteomes" id="UP001271723"/>
    </source>
</evidence>
<feature type="transmembrane region" description="Helical" evidence="2">
    <location>
        <begin position="81"/>
        <end position="103"/>
    </location>
</feature>
<keyword evidence="2" id="KW-0472">Membrane</keyword>
<evidence type="ECO:0000256" key="1">
    <source>
        <dbReference type="SAM" id="MobiDB-lite"/>
    </source>
</evidence>
<feature type="region of interest" description="Disordered" evidence="1">
    <location>
        <begin position="33"/>
        <end position="73"/>
    </location>
</feature>
<proteinExistence type="predicted"/>
<dbReference type="RefSeq" id="WP_086752193.1">
    <property type="nucleotide sequence ID" value="NZ_JAGJBZ010000007.1"/>
</dbReference>
<feature type="region of interest" description="Disordered" evidence="1">
    <location>
        <begin position="1"/>
        <end position="21"/>
    </location>
</feature>